<sequence length="165" mass="17605">MNMVGMRLVYALCLSMACSVAGGAGAQPQLPKDATQPQFSSVKGRCLRIAIGTQDLTKVCAAEIGRSLHADGRSGLYFFMGKDHIITFTGIPLKEKTRDQNQIEAIKLDEVILNDGKSQGGIQRIAAKGACNTSQIDGTRFLVACSGTMEKGTAFSANFEIDKSL</sequence>
<dbReference type="RefSeq" id="WP_162843867.1">
    <property type="nucleotide sequence ID" value="NZ_JACIED010000001.1"/>
</dbReference>
<dbReference type="EMBL" id="JACIED010000001">
    <property type="protein sequence ID" value="MBB4006212.1"/>
    <property type="molecule type" value="Genomic_DNA"/>
</dbReference>
<evidence type="ECO:0000313" key="2">
    <source>
        <dbReference type="EMBL" id="MBB4006212.1"/>
    </source>
</evidence>
<feature type="signal peptide" evidence="1">
    <location>
        <begin position="1"/>
        <end position="26"/>
    </location>
</feature>
<evidence type="ECO:0000256" key="1">
    <source>
        <dbReference type="SAM" id="SignalP"/>
    </source>
</evidence>
<protein>
    <submittedName>
        <fullName evidence="2">Uncharacterized protein</fullName>
    </submittedName>
</protein>
<organism evidence="2 3">
    <name type="scientific">Allorhizobium taibaishanense</name>
    <dbReference type="NCBI Taxonomy" id="887144"/>
    <lineage>
        <taxon>Bacteria</taxon>
        <taxon>Pseudomonadati</taxon>
        <taxon>Pseudomonadota</taxon>
        <taxon>Alphaproteobacteria</taxon>
        <taxon>Hyphomicrobiales</taxon>
        <taxon>Rhizobiaceae</taxon>
        <taxon>Rhizobium/Agrobacterium group</taxon>
        <taxon>Allorhizobium</taxon>
    </lineage>
</organism>
<evidence type="ECO:0000313" key="3">
    <source>
        <dbReference type="Proteomes" id="UP000544107"/>
    </source>
</evidence>
<dbReference type="AlphaFoldDB" id="A0A7W6MSJ7"/>
<feature type="chain" id="PRO_5030629592" evidence="1">
    <location>
        <begin position="27"/>
        <end position="165"/>
    </location>
</feature>
<accession>A0A7W6MSJ7</accession>
<dbReference type="Proteomes" id="UP000544107">
    <property type="component" value="Unassembled WGS sequence"/>
</dbReference>
<dbReference type="PROSITE" id="PS51257">
    <property type="entry name" value="PROKAR_LIPOPROTEIN"/>
    <property type="match status" value="1"/>
</dbReference>
<gene>
    <name evidence="2" type="ORF">GGQ71_000448</name>
</gene>
<name>A0A7W6MSJ7_9HYPH</name>
<keyword evidence="1" id="KW-0732">Signal</keyword>
<proteinExistence type="predicted"/>
<comment type="caution">
    <text evidence="2">The sequence shown here is derived from an EMBL/GenBank/DDBJ whole genome shotgun (WGS) entry which is preliminary data.</text>
</comment>
<reference evidence="2 3" key="1">
    <citation type="submission" date="2020-08" db="EMBL/GenBank/DDBJ databases">
        <title>Genomic Encyclopedia of Type Strains, Phase IV (KMG-IV): sequencing the most valuable type-strain genomes for metagenomic binning, comparative biology and taxonomic classification.</title>
        <authorList>
            <person name="Goeker M."/>
        </authorList>
    </citation>
    <scope>NUCLEOTIDE SEQUENCE [LARGE SCALE GENOMIC DNA]</scope>
    <source>
        <strain evidence="2 3">DSM 100021</strain>
    </source>
</reference>